<dbReference type="GO" id="GO:0004856">
    <property type="term" value="F:D-xylulokinase activity"/>
    <property type="evidence" value="ECO:0007669"/>
    <property type="project" value="TreeGrafter"/>
</dbReference>
<gene>
    <name evidence="6" type="ORF">LVIROSA_LOCUS11825</name>
</gene>
<comment type="caution">
    <text evidence="6">The sequence shown here is derived from an EMBL/GenBank/DDBJ whole genome shotgun (WGS) entry which is preliminary data.</text>
</comment>
<keyword evidence="4" id="KW-0472">Membrane</keyword>
<protein>
    <recommendedName>
        <fullName evidence="5">Carbohydrate kinase FGGY N-terminal domain-containing protein</fullName>
    </recommendedName>
</protein>
<name>A0AAU9MRN0_9ASTR</name>
<dbReference type="PANTHER" id="PTHR10196:SF57">
    <property type="entry name" value="XYLULOSE KINASE"/>
    <property type="match status" value="1"/>
</dbReference>
<keyword evidence="7" id="KW-1185">Reference proteome</keyword>
<organism evidence="6 7">
    <name type="scientific">Lactuca virosa</name>
    <dbReference type="NCBI Taxonomy" id="75947"/>
    <lineage>
        <taxon>Eukaryota</taxon>
        <taxon>Viridiplantae</taxon>
        <taxon>Streptophyta</taxon>
        <taxon>Embryophyta</taxon>
        <taxon>Tracheophyta</taxon>
        <taxon>Spermatophyta</taxon>
        <taxon>Magnoliopsida</taxon>
        <taxon>eudicotyledons</taxon>
        <taxon>Gunneridae</taxon>
        <taxon>Pentapetalae</taxon>
        <taxon>asterids</taxon>
        <taxon>campanulids</taxon>
        <taxon>Asterales</taxon>
        <taxon>Asteraceae</taxon>
        <taxon>Cichorioideae</taxon>
        <taxon>Cichorieae</taxon>
        <taxon>Lactucinae</taxon>
        <taxon>Lactuca</taxon>
    </lineage>
</organism>
<keyword evidence="4" id="KW-1133">Transmembrane helix</keyword>
<evidence type="ECO:0000313" key="7">
    <source>
        <dbReference type="Proteomes" id="UP001157418"/>
    </source>
</evidence>
<dbReference type="AlphaFoldDB" id="A0AAU9MRN0"/>
<evidence type="ECO:0000256" key="2">
    <source>
        <dbReference type="ARBA" id="ARBA00022679"/>
    </source>
</evidence>
<feature type="domain" description="Carbohydrate kinase FGGY N-terminal" evidence="5">
    <location>
        <begin position="28"/>
        <end position="153"/>
    </location>
</feature>
<feature type="transmembrane region" description="Helical" evidence="4">
    <location>
        <begin position="315"/>
        <end position="334"/>
    </location>
</feature>
<reference evidence="6 7" key="1">
    <citation type="submission" date="2022-01" db="EMBL/GenBank/DDBJ databases">
        <authorList>
            <person name="Xiong W."/>
            <person name="Schranz E."/>
        </authorList>
    </citation>
    <scope>NUCLEOTIDE SEQUENCE [LARGE SCALE GENOMIC DNA]</scope>
</reference>
<keyword evidence="2" id="KW-0808">Transferase</keyword>
<keyword evidence="4" id="KW-0812">Transmembrane</keyword>
<comment type="similarity">
    <text evidence="1">Belongs to the FGGY kinase family.</text>
</comment>
<accession>A0AAU9MRN0</accession>
<sequence length="384" mass="43611">MVTLSSLDPKKPLVDQFGEAFSTKESPIWMDSSTTQECKAIEKALGGALELSKLTRSRAHERYTGPQIKRIFEMQPQVYNNTERISLVSSFMASPLIGGYTYIDHTNGVGMNLMDIKERTWSKKVLEATAPGLEEKLRKLAPAHVVAGLIAPFQFNKECLVVQWSGDNLNCLADSSINRRTILFNERACRTIWYAIPSKAHNCNRRGSANRTIFSCIPSIFGCNVYTIQRPGAALRAAHGWVCMNKGSFVPISFMYKDKLEKTTFGCKAVATITAQDNELVAKYALFMKKRMEIKNRLVQRLGRYDAIIPHTLKIPPLFLILYNSAIIFFLFVLRGRKSQISVLFRLLNHLPFFWSKTWMAVADQPFNLLSHQGYAVYAIEYFH</sequence>
<dbReference type="SUPFAM" id="SSF53067">
    <property type="entry name" value="Actin-like ATPase domain"/>
    <property type="match status" value="1"/>
</dbReference>
<dbReference type="EMBL" id="CAKMRJ010001779">
    <property type="protein sequence ID" value="CAH1424635.1"/>
    <property type="molecule type" value="Genomic_DNA"/>
</dbReference>
<evidence type="ECO:0000256" key="4">
    <source>
        <dbReference type="SAM" id="Phobius"/>
    </source>
</evidence>
<evidence type="ECO:0000259" key="5">
    <source>
        <dbReference type="Pfam" id="PF00370"/>
    </source>
</evidence>
<dbReference type="InterPro" id="IPR043129">
    <property type="entry name" value="ATPase_NBD"/>
</dbReference>
<dbReference type="GO" id="GO:0005997">
    <property type="term" value="P:xylulose metabolic process"/>
    <property type="evidence" value="ECO:0007669"/>
    <property type="project" value="TreeGrafter"/>
</dbReference>
<dbReference type="Gene3D" id="3.30.420.40">
    <property type="match status" value="1"/>
</dbReference>
<evidence type="ECO:0000313" key="6">
    <source>
        <dbReference type="EMBL" id="CAH1424635.1"/>
    </source>
</evidence>
<dbReference type="GO" id="GO:0005829">
    <property type="term" value="C:cytosol"/>
    <property type="evidence" value="ECO:0007669"/>
    <property type="project" value="TreeGrafter"/>
</dbReference>
<keyword evidence="3" id="KW-0418">Kinase</keyword>
<dbReference type="InterPro" id="IPR018484">
    <property type="entry name" value="FGGY_N"/>
</dbReference>
<dbReference type="Pfam" id="PF00370">
    <property type="entry name" value="FGGY_N"/>
    <property type="match status" value="1"/>
</dbReference>
<evidence type="ECO:0000256" key="3">
    <source>
        <dbReference type="ARBA" id="ARBA00022777"/>
    </source>
</evidence>
<evidence type="ECO:0000256" key="1">
    <source>
        <dbReference type="ARBA" id="ARBA00009156"/>
    </source>
</evidence>
<dbReference type="Proteomes" id="UP001157418">
    <property type="component" value="Unassembled WGS sequence"/>
</dbReference>
<dbReference type="PANTHER" id="PTHR10196">
    <property type="entry name" value="SUGAR KINASE"/>
    <property type="match status" value="1"/>
</dbReference>
<proteinExistence type="inferred from homology"/>